<evidence type="ECO:0000256" key="3">
    <source>
        <dbReference type="ARBA" id="ARBA00022989"/>
    </source>
</evidence>
<keyword evidence="2 6" id="KW-0812">Transmembrane</keyword>
<sequence>MSANRALLSPTGRSSALPSQPPFRRARSASTGPPSASSSGAATALTIDTSGAAATSAASASGLGSSNPGSAASPTRRPRSASVLSVQEVPINYDDSLDQAALTNVNAEWVNYKGHAYGRRNICSVVRWPCQNHTLLEWAIVQRSPGALDPARITRWRRTEAVVVIGAWLIHVIGIIAGIVILDIIPGTTPDLIWTIVNLGYLFISYIMFHYVQGVPFDMNNSGAYDSLTLWEQIDSGAQHTPAKKWLTTLPIALFLVSTHYTRYDSHPAFFTLNLVSLILVGLAPKLPMFHRLRFRFFDGGATPEPSAPATPNEDSITELGERSFGTFQ</sequence>
<dbReference type="PANTHER" id="PTHR12665">
    <property type="entry name" value="ORMDL PROTEINS"/>
    <property type="match status" value="1"/>
</dbReference>
<feature type="transmembrane region" description="Helical" evidence="6">
    <location>
        <begin position="192"/>
        <end position="212"/>
    </location>
</feature>
<feature type="region of interest" description="Disordered" evidence="5">
    <location>
        <begin position="304"/>
        <end position="329"/>
    </location>
</feature>
<reference evidence="8" key="1">
    <citation type="submission" date="2016-10" db="EMBL/GenBank/DDBJ databases">
        <authorList>
            <person name="Jeantristanb JTB J.-T."/>
            <person name="Ricardo R."/>
        </authorList>
    </citation>
    <scope>NUCLEOTIDE SEQUENCE [LARGE SCALE GENOMIC DNA]</scope>
</reference>
<dbReference type="GO" id="GO:0005789">
    <property type="term" value="C:endoplasmic reticulum membrane"/>
    <property type="evidence" value="ECO:0007669"/>
    <property type="project" value="InterPro"/>
</dbReference>
<keyword evidence="3 6" id="KW-1133">Transmembrane helix</keyword>
<evidence type="ECO:0000256" key="4">
    <source>
        <dbReference type="ARBA" id="ARBA00023136"/>
    </source>
</evidence>
<organism evidence="7 8">
    <name type="scientific">Microbotryum saponariae</name>
    <dbReference type="NCBI Taxonomy" id="289078"/>
    <lineage>
        <taxon>Eukaryota</taxon>
        <taxon>Fungi</taxon>
        <taxon>Dikarya</taxon>
        <taxon>Basidiomycota</taxon>
        <taxon>Pucciniomycotina</taxon>
        <taxon>Microbotryomycetes</taxon>
        <taxon>Microbotryales</taxon>
        <taxon>Microbotryaceae</taxon>
        <taxon>Microbotryum</taxon>
    </lineage>
</organism>
<dbReference type="EMBL" id="FMWP01000014">
    <property type="protein sequence ID" value="SCZ90177.1"/>
    <property type="molecule type" value="Genomic_DNA"/>
</dbReference>
<evidence type="ECO:0000256" key="6">
    <source>
        <dbReference type="SAM" id="Phobius"/>
    </source>
</evidence>
<protein>
    <submittedName>
        <fullName evidence="7">BZ3500_MvSof-1268-A1-R1_Chr1-3g01821 protein</fullName>
    </submittedName>
</protein>
<dbReference type="AlphaFoldDB" id="A0A2X0KP23"/>
<evidence type="ECO:0000313" key="8">
    <source>
        <dbReference type="Proteomes" id="UP000249723"/>
    </source>
</evidence>
<evidence type="ECO:0000256" key="2">
    <source>
        <dbReference type="ARBA" id="ARBA00022692"/>
    </source>
</evidence>
<comment type="subcellular location">
    <subcellularLocation>
        <location evidence="1">Membrane</location>
        <topology evidence="1">Multi-pass membrane protein</topology>
    </subcellularLocation>
</comment>
<dbReference type="Proteomes" id="UP000249723">
    <property type="component" value="Unassembled WGS sequence"/>
</dbReference>
<evidence type="ECO:0000313" key="7">
    <source>
        <dbReference type="EMBL" id="SCZ90177.1"/>
    </source>
</evidence>
<keyword evidence="8" id="KW-1185">Reference proteome</keyword>
<dbReference type="InterPro" id="IPR007203">
    <property type="entry name" value="ORMDL"/>
</dbReference>
<name>A0A2X0KP23_9BASI</name>
<evidence type="ECO:0000256" key="1">
    <source>
        <dbReference type="ARBA" id="ARBA00004141"/>
    </source>
</evidence>
<keyword evidence="4 6" id="KW-0472">Membrane</keyword>
<dbReference type="STRING" id="289078.A0A2X0KP23"/>
<evidence type="ECO:0000256" key="5">
    <source>
        <dbReference type="SAM" id="MobiDB-lite"/>
    </source>
</evidence>
<feature type="transmembrane region" description="Helical" evidence="6">
    <location>
        <begin position="269"/>
        <end position="287"/>
    </location>
</feature>
<dbReference type="Pfam" id="PF04061">
    <property type="entry name" value="ORMDL"/>
    <property type="match status" value="1"/>
</dbReference>
<dbReference type="OrthoDB" id="1932233at2759"/>
<feature type="compositionally biased region" description="Low complexity" evidence="5">
    <location>
        <begin position="28"/>
        <end position="43"/>
    </location>
</feature>
<accession>A0A2X0KP23</accession>
<feature type="transmembrane region" description="Helical" evidence="6">
    <location>
        <begin position="161"/>
        <end position="186"/>
    </location>
</feature>
<feature type="region of interest" description="Disordered" evidence="5">
    <location>
        <begin position="1"/>
        <end position="43"/>
    </location>
</feature>
<feature type="compositionally biased region" description="Low complexity" evidence="5">
    <location>
        <begin position="56"/>
        <end position="73"/>
    </location>
</feature>
<feature type="region of interest" description="Disordered" evidence="5">
    <location>
        <begin position="56"/>
        <end position="81"/>
    </location>
</feature>
<proteinExistence type="predicted"/>
<gene>
    <name evidence="7" type="ORF">BZ3500_MVSOF-1268-A1-R1_CHR1-3G01821</name>
</gene>